<dbReference type="EMBL" id="PJQL01001229">
    <property type="protein sequence ID" value="RCH89775.1"/>
    <property type="molecule type" value="Genomic_DNA"/>
</dbReference>
<reference evidence="1 2" key="1">
    <citation type="journal article" date="2018" name="G3 (Bethesda)">
        <title>Phylogenetic and Phylogenomic Definition of Rhizopus Species.</title>
        <authorList>
            <person name="Gryganskyi A.P."/>
            <person name="Golan J."/>
            <person name="Dolatabadi S."/>
            <person name="Mondo S."/>
            <person name="Robb S."/>
            <person name="Idnurm A."/>
            <person name="Muszewska A."/>
            <person name="Steczkiewicz K."/>
            <person name="Masonjones S."/>
            <person name="Liao H.L."/>
            <person name="Gajdeczka M.T."/>
            <person name="Anike F."/>
            <person name="Vuek A."/>
            <person name="Anishchenko I.M."/>
            <person name="Voigt K."/>
            <person name="de Hoog G.S."/>
            <person name="Smith M.E."/>
            <person name="Heitman J."/>
            <person name="Vilgalys R."/>
            <person name="Stajich J.E."/>
        </authorList>
    </citation>
    <scope>NUCLEOTIDE SEQUENCE [LARGE SCALE GENOMIC DNA]</scope>
    <source>
        <strain evidence="1 2">CBS 357.93</strain>
    </source>
</reference>
<proteinExistence type="predicted"/>
<keyword evidence="2" id="KW-1185">Reference proteome</keyword>
<dbReference type="OrthoDB" id="10420900at2759"/>
<gene>
    <name evidence="1" type="ORF">CU097_007860</name>
</gene>
<name>A0A367JIR0_RHIAZ</name>
<sequence length="161" mass="18710">MIRQSLVVAQTFDAERGIASICSFWGVVLNMMFGEARNANAREKENSKAFHFKGPTYTEVLSIEGLQPEPEYELQRKQQDMVQKLKMLKEAVENQRPDEVTSSWKLQVEQLYREVVLRSKQVQELPSNIHLERKYFVYKSMVRLALLRNQTTIGISMSPNL</sequence>
<dbReference type="AlphaFoldDB" id="A0A367JIR0"/>
<evidence type="ECO:0000313" key="2">
    <source>
        <dbReference type="Proteomes" id="UP000252139"/>
    </source>
</evidence>
<comment type="caution">
    <text evidence="1">The sequence shown here is derived from an EMBL/GenBank/DDBJ whole genome shotgun (WGS) entry which is preliminary data.</text>
</comment>
<accession>A0A367JIR0</accession>
<protein>
    <submittedName>
        <fullName evidence="1">Uncharacterized protein</fullName>
    </submittedName>
</protein>
<evidence type="ECO:0000313" key="1">
    <source>
        <dbReference type="EMBL" id="RCH89775.1"/>
    </source>
</evidence>
<organism evidence="1 2">
    <name type="scientific">Rhizopus azygosporus</name>
    <name type="common">Rhizopus microsporus var. azygosporus</name>
    <dbReference type="NCBI Taxonomy" id="86630"/>
    <lineage>
        <taxon>Eukaryota</taxon>
        <taxon>Fungi</taxon>
        <taxon>Fungi incertae sedis</taxon>
        <taxon>Mucoromycota</taxon>
        <taxon>Mucoromycotina</taxon>
        <taxon>Mucoromycetes</taxon>
        <taxon>Mucorales</taxon>
        <taxon>Mucorineae</taxon>
        <taxon>Rhizopodaceae</taxon>
        <taxon>Rhizopus</taxon>
    </lineage>
</organism>
<dbReference type="Proteomes" id="UP000252139">
    <property type="component" value="Unassembled WGS sequence"/>
</dbReference>